<dbReference type="GO" id="GO:0005509">
    <property type="term" value="F:calcium ion binding"/>
    <property type="evidence" value="ECO:0007669"/>
    <property type="project" value="InterPro"/>
</dbReference>
<dbReference type="SMART" id="SM00236">
    <property type="entry name" value="fCBD"/>
    <property type="match status" value="2"/>
</dbReference>
<dbReference type="InterPro" id="IPR000152">
    <property type="entry name" value="EGF-type_Asp/Asn_hydroxyl_site"/>
</dbReference>
<dbReference type="PROSITE" id="PS50026">
    <property type="entry name" value="EGF_3"/>
    <property type="match status" value="3"/>
</dbReference>
<reference evidence="11" key="1">
    <citation type="submission" date="2021-02" db="EMBL/GenBank/DDBJ databases">
        <authorList>
            <person name="Nowell W R."/>
        </authorList>
    </citation>
    <scope>NUCLEOTIDE SEQUENCE</scope>
    <source>
        <strain evidence="11">Ploen Becks lab</strain>
    </source>
</reference>
<proteinExistence type="predicted"/>
<feature type="domain" description="CBM1" evidence="10">
    <location>
        <begin position="60"/>
        <end position="96"/>
    </location>
</feature>
<keyword evidence="3" id="KW-0677">Repeat</keyword>
<evidence type="ECO:0000259" key="10">
    <source>
        <dbReference type="PROSITE" id="PS51164"/>
    </source>
</evidence>
<feature type="disulfide bond" evidence="6">
    <location>
        <begin position="204"/>
        <end position="214"/>
    </location>
</feature>
<keyword evidence="7" id="KW-1133">Transmembrane helix</keyword>
<dbReference type="InterPro" id="IPR001881">
    <property type="entry name" value="EGF-like_Ca-bd_dom"/>
</dbReference>
<dbReference type="InterPro" id="IPR051355">
    <property type="entry name" value="Notch/Slit_guidance"/>
</dbReference>
<evidence type="ECO:0000256" key="6">
    <source>
        <dbReference type="PROSITE-ProRule" id="PRU00076"/>
    </source>
</evidence>
<dbReference type="GO" id="GO:0030248">
    <property type="term" value="F:cellulose binding"/>
    <property type="evidence" value="ECO:0007669"/>
    <property type="project" value="InterPro"/>
</dbReference>
<feature type="signal peptide" evidence="8">
    <location>
        <begin position="1"/>
        <end position="17"/>
    </location>
</feature>
<dbReference type="FunFam" id="2.10.25.10:FF:000143">
    <property type="entry name" value="Protein crumbs 1"/>
    <property type="match status" value="1"/>
</dbReference>
<accession>A0A814PCI8</accession>
<dbReference type="GO" id="GO:0005975">
    <property type="term" value="P:carbohydrate metabolic process"/>
    <property type="evidence" value="ECO:0007669"/>
    <property type="project" value="InterPro"/>
</dbReference>
<dbReference type="AlphaFoldDB" id="A0A814PCI8"/>
<dbReference type="GO" id="GO:0005886">
    <property type="term" value="C:plasma membrane"/>
    <property type="evidence" value="ECO:0007669"/>
    <property type="project" value="TreeGrafter"/>
</dbReference>
<comment type="caution">
    <text evidence="11">The sequence shown here is derived from an EMBL/GenBank/DDBJ whole genome shotgun (WGS) entry which is preliminary data.</text>
</comment>
<dbReference type="PANTHER" id="PTHR45836">
    <property type="entry name" value="SLIT HOMOLOG"/>
    <property type="match status" value="1"/>
</dbReference>
<dbReference type="Proteomes" id="UP000663879">
    <property type="component" value="Unassembled WGS sequence"/>
</dbReference>
<keyword evidence="7" id="KW-0812">Transmembrane</keyword>
<evidence type="ECO:0000256" key="8">
    <source>
        <dbReference type="SAM" id="SignalP"/>
    </source>
</evidence>
<keyword evidence="4 6" id="KW-1015">Disulfide bond</keyword>
<name>A0A814PCI8_9BILA</name>
<evidence type="ECO:0000256" key="1">
    <source>
        <dbReference type="ARBA" id="ARBA00022536"/>
    </source>
</evidence>
<feature type="transmembrane region" description="Helical" evidence="7">
    <location>
        <begin position="330"/>
        <end position="352"/>
    </location>
</feature>
<keyword evidence="2 8" id="KW-0732">Signal</keyword>
<dbReference type="GO" id="GO:0009986">
    <property type="term" value="C:cell surface"/>
    <property type="evidence" value="ECO:0007669"/>
    <property type="project" value="TreeGrafter"/>
</dbReference>
<feature type="disulfide bond" evidence="6">
    <location>
        <begin position="302"/>
        <end position="311"/>
    </location>
</feature>
<dbReference type="EMBL" id="CAJNOC010007843">
    <property type="protein sequence ID" value="CAF1105902.1"/>
    <property type="molecule type" value="Genomic_DNA"/>
</dbReference>
<keyword evidence="5" id="KW-0325">Glycoprotein</keyword>
<dbReference type="PROSITE" id="PS00022">
    <property type="entry name" value="EGF_1"/>
    <property type="match status" value="3"/>
</dbReference>
<feature type="domain" description="CBM1" evidence="10">
    <location>
        <begin position="17"/>
        <end position="53"/>
    </location>
</feature>
<dbReference type="InterPro" id="IPR000254">
    <property type="entry name" value="CBD"/>
</dbReference>
<feature type="chain" id="PRO_5032356278" evidence="8">
    <location>
        <begin position="18"/>
        <end position="365"/>
    </location>
</feature>
<feature type="domain" description="EGF-like" evidence="9">
    <location>
        <begin position="276"/>
        <end position="312"/>
    </location>
</feature>
<feature type="domain" description="EGF-like" evidence="9">
    <location>
        <begin position="200"/>
        <end position="236"/>
    </location>
</feature>
<sequence>MLKPLVFLSVIFAFSRAQVAVHGQCGGKNWQGGTVCDSSSYCQYQNPDYSQCLPQQNDPSKVNEWGQCGGKNYNGNTICQVWLICVYKDEHYSQCLKVLQIGNTISTTRVTSITKTTIAASTTEKVLTSKYISTTTYSLENISSTITTYSSLENFKEIISNIFSSHTTKKTTAFQTSSLSSIFSLESMENVVYLIGEPIEMNNCLTNCSNNGICVKLSENVYGCLCNQNFIGSSCQYNSSPCSSRPCLNNGTCQNLNDSYSCLCNEFYKGRNCELEKDVCLNETCSNKGLCYNFDFKPKCKCFKSYSGDRCEIESNELKIVKVTIKTASIIAIIVIASLFLILILCDITKLFEKTKHKKKQKLII</sequence>
<evidence type="ECO:0000259" key="9">
    <source>
        <dbReference type="PROSITE" id="PS50026"/>
    </source>
</evidence>
<dbReference type="GO" id="GO:0007219">
    <property type="term" value="P:Notch signaling pathway"/>
    <property type="evidence" value="ECO:0007669"/>
    <property type="project" value="TreeGrafter"/>
</dbReference>
<dbReference type="OrthoDB" id="430340at2759"/>
<dbReference type="GO" id="GO:0007411">
    <property type="term" value="P:axon guidance"/>
    <property type="evidence" value="ECO:0007669"/>
    <property type="project" value="TreeGrafter"/>
</dbReference>
<dbReference type="PANTHER" id="PTHR45836:SF23">
    <property type="entry name" value="NEUROGENIC LOCUS NOTCH HOMOLOG PROTEIN 1"/>
    <property type="match status" value="1"/>
</dbReference>
<feature type="disulfide bond" evidence="6">
    <location>
        <begin position="226"/>
        <end position="235"/>
    </location>
</feature>
<feature type="disulfide bond" evidence="6">
    <location>
        <begin position="264"/>
        <end position="273"/>
    </location>
</feature>
<evidence type="ECO:0000313" key="12">
    <source>
        <dbReference type="Proteomes" id="UP000663879"/>
    </source>
</evidence>
<dbReference type="Gene3D" id="2.10.25.10">
    <property type="entry name" value="Laminin"/>
    <property type="match status" value="2"/>
</dbReference>
<keyword evidence="1 6" id="KW-0245">EGF-like domain</keyword>
<evidence type="ECO:0000256" key="4">
    <source>
        <dbReference type="ARBA" id="ARBA00023157"/>
    </source>
</evidence>
<evidence type="ECO:0000313" key="11">
    <source>
        <dbReference type="EMBL" id="CAF1105902.1"/>
    </source>
</evidence>
<evidence type="ECO:0000256" key="7">
    <source>
        <dbReference type="SAM" id="Phobius"/>
    </source>
</evidence>
<feature type="domain" description="EGF-like" evidence="9">
    <location>
        <begin position="238"/>
        <end position="274"/>
    </location>
</feature>
<dbReference type="GO" id="GO:0005576">
    <property type="term" value="C:extracellular region"/>
    <property type="evidence" value="ECO:0007669"/>
    <property type="project" value="InterPro"/>
</dbReference>
<dbReference type="PROSITE" id="PS00010">
    <property type="entry name" value="ASX_HYDROXYL"/>
    <property type="match status" value="1"/>
</dbReference>
<dbReference type="InterPro" id="IPR035971">
    <property type="entry name" value="CBD_sf"/>
</dbReference>
<keyword evidence="7" id="KW-0472">Membrane</keyword>
<dbReference type="CDD" id="cd00054">
    <property type="entry name" value="EGF_CA"/>
    <property type="match status" value="1"/>
</dbReference>
<dbReference type="Pfam" id="PF00734">
    <property type="entry name" value="CBM_1"/>
    <property type="match status" value="2"/>
</dbReference>
<protein>
    <submittedName>
        <fullName evidence="11">Uncharacterized protein</fullName>
    </submittedName>
</protein>
<dbReference type="SMART" id="SM00179">
    <property type="entry name" value="EGF_CA"/>
    <property type="match status" value="3"/>
</dbReference>
<dbReference type="SMART" id="SM00181">
    <property type="entry name" value="EGF"/>
    <property type="match status" value="3"/>
</dbReference>
<gene>
    <name evidence="11" type="ORF">OXX778_LOCUS21385</name>
</gene>
<comment type="caution">
    <text evidence="6">Lacks conserved residue(s) required for the propagation of feature annotation.</text>
</comment>
<evidence type="ECO:0000256" key="2">
    <source>
        <dbReference type="ARBA" id="ARBA00022729"/>
    </source>
</evidence>
<dbReference type="InterPro" id="IPR000742">
    <property type="entry name" value="EGF"/>
</dbReference>
<dbReference type="Pfam" id="PF00008">
    <property type="entry name" value="EGF"/>
    <property type="match status" value="1"/>
</dbReference>
<organism evidence="11 12">
    <name type="scientific">Brachionus calyciflorus</name>
    <dbReference type="NCBI Taxonomy" id="104777"/>
    <lineage>
        <taxon>Eukaryota</taxon>
        <taxon>Metazoa</taxon>
        <taxon>Spiralia</taxon>
        <taxon>Gnathifera</taxon>
        <taxon>Rotifera</taxon>
        <taxon>Eurotatoria</taxon>
        <taxon>Monogononta</taxon>
        <taxon>Pseudotrocha</taxon>
        <taxon>Ploima</taxon>
        <taxon>Brachionidae</taxon>
        <taxon>Brachionus</taxon>
    </lineage>
</organism>
<keyword evidence="12" id="KW-1185">Reference proteome</keyword>
<dbReference type="GO" id="GO:0043235">
    <property type="term" value="C:receptor complex"/>
    <property type="evidence" value="ECO:0007669"/>
    <property type="project" value="TreeGrafter"/>
</dbReference>
<evidence type="ECO:0000256" key="5">
    <source>
        <dbReference type="ARBA" id="ARBA00023180"/>
    </source>
</evidence>
<dbReference type="SUPFAM" id="SSF57180">
    <property type="entry name" value="Cellulose-binding domain"/>
    <property type="match status" value="2"/>
</dbReference>
<dbReference type="PROSITE" id="PS51164">
    <property type="entry name" value="CBM1_2"/>
    <property type="match status" value="2"/>
</dbReference>
<dbReference type="SUPFAM" id="SSF57196">
    <property type="entry name" value="EGF/Laminin"/>
    <property type="match status" value="2"/>
</dbReference>
<evidence type="ECO:0000256" key="3">
    <source>
        <dbReference type="ARBA" id="ARBA00022737"/>
    </source>
</evidence>